<dbReference type="Proteomes" id="UP001321760">
    <property type="component" value="Unassembled WGS sequence"/>
</dbReference>
<organism evidence="1 2">
    <name type="scientific">Podospora aff. communis PSN243</name>
    <dbReference type="NCBI Taxonomy" id="3040156"/>
    <lineage>
        <taxon>Eukaryota</taxon>
        <taxon>Fungi</taxon>
        <taxon>Dikarya</taxon>
        <taxon>Ascomycota</taxon>
        <taxon>Pezizomycotina</taxon>
        <taxon>Sordariomycetes</taxon>
        <taxon>Sordariomycetidae</taxon>
        <taxon>Sordariales</taxon>
        <taxon>Podosporaceae</taxon>
        <taxon>Podospora</taxon>
    </lineage>
</organism>
<gene>
    <name evidence="1" type="ORF">QBC34DRAFT_59683</name>
</gene>
<dbReference type="AlphaFoldDB" id="A0AAV9GXL6"/>
<reference evidence="1" key="2">
    <citation type="submission" date="2023-05" db="EMBL/GenBank/DDBJ databases">
        <authorList>
            <consortium name="Lawrence Berkeley National Laboratory"/>
            <person name="Steindorff A."/>
            <person name="Hensen N."/>
            <person name="Bonometti L."/>
            <person name="Westerberg I."/>
            <person name="Brannstrom I.O."/>
            <person name="Guillou S."/>
            <person name="Cros-Aarteil S."/>
            <person name="Calhoun S."/>
            <person name="Haridas S."/>
            <person name="Kuo A."/>
            <person name="Mondo S."/>
            <person name="Pangilinan J."/>
            <person name="Riley R."/>
            <person name="Labutti K."/>
            <person name="Andreopoulos B."/>
            <person name="Lipzen A."/>
            <person name="Chen C."/>
            <person name="Yanf M."/>
            <person name="Daum C."/>
            <person name="Ng V."/>
            <person name="Clum A."/>
            <person name="Ohm R."/>
            <person name="Martin F."/>
            <person name="Silar P."/>
            <person name="Natvig D."/>
            <person name="Lalanne C."/>
            <person name="Gautier V."/>
            <person name="Ament-Velasquez S.L."/>
            <person name="Kruys A."/>
            <person name="Hutchinson M.I."/>
            <person name="Powell A.J."/>
            <person name="Barry K."/>
            <person name="Miller A.N."/>
            <person name="Grigoriev I.V."/>
            <person name="Debuchy R."/>
            <person name="Gladieux P."/>
            <person name="Thoren M.H."/>
            <person name="Johannesson H."/>
        </authorList>
    </citation>
    <scope>NUCLEOTIDE SEQUENCE</scope>
    <source>
        <strain evidence="1">PSN243</strain>
    </source>
</reference>
<evidence type="ECO:0000313" key="1">
    <source>
        <dbReference type="EMBL" id="KAK4451311.1"/>
    </source>
</evidence>
<accession>A0AAV9GXL6</accession>
<reference evidence="1" key="1">
    <citation type="journal article" date="2023" name="Mol. Phylogenet. Evol.">
        <title>Genome-scale phylogeny and comparative genomics of the fungal order Sordariales.</title>
        <authorList>
            <person name="Hensen N."/>
            <person name="Bonometti L."/>
            <person name="Westerberg I."/>
            <person name="Brannstrom I.O."/>
            <person name="Guillou S."/>
            <person name="Cros-Aarteil S."/>
            <person name="Calhoun S."/>
            <person name="Haridas S."/>
            <person name="Kuo A."/>
            <person name="Mondo S."/>
            <person name="Pangilinan J."/>
            <person name="Riley R."/>
            <person name="LaButti K."/>
            <person name="Andreopoulos B."/>
            <person name="Lipzen A."/>
            <person name="Chen C."/>
            <person name="Yan M."/>
            <person name="Daum C."/>
            <person name="Ng V."/>
            <person name="Clum A."/>
            <person name="Steindorff A."/>
            <person name="Ohm R.A."/>
            <person name="Martin F."/>
            <person name="Silar P."/>
            <person name="Natvig D.O."/>
            <person name="Lalanne C."/>
            <person name="Gautier V."/>
            <person name="Ament-Velasquez S.L."/>
            <person name="Kruys A."/>
            <person name="Hutchinson M.I."/>
            <person name="Powell A.J."/>
            <person name="Barry K."/>
            <person name="Miller A.N."/>
            <person name="Grigoriev I.V."/>
            <person name="Debuchy R."/>
            <person name="Gladieux P."/>
            <person name="Hiltunen Thoren M."/>
            <person name="Johannesson H."/>
        </authorList>
    </citation>
    <scope>NUCLEOTIDE SEQUENCE</scope>
    <source>
        <strain evidence="1">PSN243</strain>
    </source>
</reference>
<dbReference type="EMBL" id="MU865929">
    <property type="protein sequence ID" value="KAK4451311.1"/>
    <property type="molecule type" value="Genomic_DNA"/>
</dbReference>
<sequence>MCNYTQREYSCGHFRWVASRWCLEYSLTHKRCKPNVTHFEFRDDSICGECRPQWQWGPCPWESMIKRVTQKHTA</sequence>
<name>A0AAV9GXL6_9PEZI</name>
<comment type="caution">
    <text evidence="1">The sequence shown here is derived from an EMBL/GenBank/DDBJ whole genome shotgun (WGS) entry which is preliminary data.</text>
</comment>
<proteinExistence type="predicted"/>
<protein>
    <submittedName>
        <fullName evidence="1">Uncharacterized protein</fullName>
    </submittedName>
</protein>
<keyword evidence="2" id="KW-1185">Reference proteome</keyword>
<evidence type="ECO:0000313" key="2">
    <source>
        <dbReference type="Proteomes" id="UP001321760"/>
    </source>
</evidence>